<organism evidence="1 2">
    <name type="scientific">Allorhodopirellula solitaria</name>
    <dbReference type="NCBI Taxonomy" id="2527987"/>
    <lineage>
        <taxon>Bacteria</taxon>
        <taxon>Pseudomonadati</taxon>
        <taxon>Planctomycetota</taxon>
        <taxon>Planctomycetia</taxon>
        <taxon>Pirellulales</taxon>
        <taxon>Pirellulaceae</taxon>
        <taxon>Allorhodopirellula</taxon>
    </lineage>
</organism>
<dbReference type="EMBL" id="SJPK01000010">
    <property type="protein sequence ID" value="TWT64663.1"/>
    <property type="molecule type" value="Genomic_DNA"/>
</dbReference>
<keyword evidence="2" id="KW-1185">Reference proteome</keyword>
<protein>
    <submittedName>
        <fullName evidence="1">Uncharacterized protein</fullName>
    </submittedName>
</protein>
<dbReference type="Pfam" id="PF05635">
    <property type="entry name" value="23S_rRNA_IVP"/>
    <property type="match status" value="1"/>
</dbReference>
<dbReference type="Gene3D" id="1.20.1440.60">
    <property type="entry name" value="23S rRNA-intervening sequence"/>
    <property type="match status" value="1"/>
</dbReference>
<evidence type="ECO:0000313" key="1">
    <source>
        <dbReference type="EMBL" id="TWT64663.1"/>
    </source>
</evidence>
<proteinExistence type="predicted"/>
<dbReference type="Proteomes" id="UP000318053">
    <property type="component" value="Unassembled WGS sequence"/>
</dbReference>
<accession>A0A5C5XQI6</accession>
<sequence>MLVLVLVLVLSHVSDGARNRNQPLCPSKHLPPNDSTFSGWYRHARDQWLRAARSIPPNIAKGNDKRSQKGRARLLDIARRSALECANIQDVLLRTNGIKMKGDAARKAMHYRIVAGADSNGDVIRWCRGVRRGVSCWDRLRAPLR</sequence>
<name>A0A5C5XQI6_9BACT</name>
<dbReference type="AlphaFoldDB" id="A0A5C5XQI6"/>
<reference evidence="1 2" key="1">
    <citation type="submission" date="2019-02" db="EMBL/GenBank/DDBJ databases">
        <title>Deep-cultivation of Planctomycetes and their phenomic and genomic characterization uncovers novel biology.</title>
        <authorList>
            <person name="Wiegand S."/>
            <person name="Jogler M."/>
            <person name="Boedeker C."/>
            <person name="Pinto D."/>
            <person name="Vollmers J."/>
            <person name="Rivas-Marin E."/>
            <person name="Kohn T."/>
            <person name="Peeters S.H."/>
            <person name="Heuer A."/>
            <person name="Rast P."/>
            <person name="Oberbeckmann S."/>
            <person name="Bunk B."/>
            <person name="Jeske O."/>
            <person name="Meyerdierks A."/>
            <person name="Storesund J.E."/>
            <person name="Kallscheuer N."/>
            <person name="Luecker S."/>
            <person name="Lage O.M."/>
            <person name="Pohl T."/>
            <person name="Merkel B.J."/>
            <person name="Hornburger P."/>
            <person name="Mueller R.-W."/>
            <person name="Bruemmer F."/>
            <person name="Labrenz M."/>
            <person name="Spormann A.M."/>
            <person name="Op Den Camp H."/>
            <person name="Overmann J."/>
            <person name="Amann R."/>
            <person name="Jetten M.S.M."/>
            <person name="Mascher T."/>
            <person name="Medema M.H."/>
            <person name="Devos D.P."/>
            <person name="Kaster A.-K."/>
            <person name="Ovreas L."/>
            <person name="Rohde M."/>
            <person name="Galperin M.Y."/>
            <person name="Jogler C."/>
        </authorList>
    </citation>
    <scope>NUCLEOTIDE SEQUENCE [LARGE SCALE GENOMIC DNA]</scope>
    <source>
        <strain evidence="1 2">CA85</strain>
    </source>
</reference>
<evidence type="ECO:0000313" key="2">
    <source>
        <dbReference type="Proteomes" id="UP000318053"/>
    </source>
</evidence>
<dbReference type="PANTHER" id="PTHR38471">
    <property type="entry name" value="FOUR HELIX BUNDLE PROTEIN"/>
    <property type="match status" value="1"/>
</dbReference>
<gene>
    <name evidence="1" type="ORF">CA85_37960</name>
</gene>
<comment type="caution">
    <text evidence="1">The sequence shown here is derived from an EMBL/GenBank/DDBJ whole genome shotgun (WGS) entry which is preliminary data.</text>
</comment>
<dbReference type="InterPro" id="IPR036583">
    <property type="entry name" value="23S_rRNA_IVS_sf"/>
</dbReference>
<dbReference type="InterPro" id="IPR012657">
    <property type="entry name" value="23S_rRNA-intervening_sequence"/>
</dbReference>
<dbReference type="SUPFAM" id="SSF158446">
    <property type="entry name" value="IVS-encoded protein-like"/>
    <property type="match status" value="1"/>
</dbReference>
<dbReference type="PANTHER" id="PTHR38471:SF2">
    <property type="entry name" value="FOUR HELIX BUNDLE PROTEIN"/>
    <property type="match status" value="1"/>
</dbReference>
<dbReference type="NCBIfam" id="TIGR02436">
    <property type="entry name" value="four helix bundle protein"/>
    <property type="match status" value="1"/>
</dbReference>